<name>A0A6J7H0L3_9ZZZZ</name>
<evidence type="ECO:0000313" key="1">
    <source>
        <dbReference type="EMBL" id="CAB4914381.1"/>
    </source>
</evidence>
<dbReference type="EMBL" id="CAFBMR010000036">
    <property type="protein sequence ID" value="CAB4914381.1"/>
    <property type="molecule type" value="Genomic_DNA"/>
</dbReference>
<organism evidence="1">
    <name type="scientific">freshwater metagenome</name>
    <dbReference type="NCBI Taxonomy" id="449393"/>
    <lineage>
        <taxon>unclassified sequences</taxon>
        <taxon>metagenomes</taxon>
        <taxon>ecological metagenomes</taxon>
    </lineage>
</organism>
<proteinExistence type="predicted"/>
<protein>
    <submittedName>
        <fullName evidence="1">Unannotated protein</fullName>
    </submittedName>
</protein>
<accession>A0A6J7H0L3</accession>
<gene>
    <name evidence="1" type="ORF">UFOPK3610_01026</name>
</gene>
<sequence length="47" mass="4980">MSSPGTSLTPVPGSWKDPETVRRFYSGITDQTLAQAMAIHGWGGTDA</sequence>
<dbReference type="AlphaFoldDB" id="A0A6J7H0L3"/>
<reference evidence="1" key="1">
    <citation type="submission" date="2020-05" db="EMBL/GenBank/DDBJ databases">
        <authorList>
            <person name="Chiriac C."/>
            <person name="Salcher M."/>
            <person name="Ghai R."/>
            <person name="Kavagutti S V."/>
        </authorList>
    </citation>
    <scope>NUCLEOTIDE SEQUENCE</scope>
</reference>